<protein>
    <recommendedName>
        <fullName evidence="7">TATA box binding protein associated factor (TAF) histone-like fold domain-containing protein</fullName>
    </recommendedName>
</protein>
<feature type="compositionally biased region" description="Basic and acidic residues" evidence="6">
    <location>
        <begin position="232"/>
        <end position="245"/>
    </location>
</feature>
<dbReference type="InterPro" id="IPR009072">
    <property type="entry name" value="Histone-fold"/>
</dbReference>
<keyword evidence="3" id="KW-0805">Transcription regulation</keyword>
<dbReference type="Gene3D" id="1.25.40.770">
    <property type="entry name" value="TAF6, C-terminal HEAT repeat domain"/>
    <property type="match status" value="1"/>
</dbReference>
<sequence length="918" mass="105138">MHALRLQMNNAAVRHYGMTEVNVRRWRKDFPSCRVTLQHVTHSVAPQKDDTKNWKKKLPSSIPGTLHREVRELFGGQLKPGCALVLRHVGVLGTRKSSRRHYLNITSNNIISIYYPCGDADLRVVRVQEVSLNELASSVHSVQSKRISETLSTVAVHSIWELGGLHFSDKEMPKHRGKLPQWTIPAPRAFSRPDQRAHIEEKKDNCLCSPHLLIALGRKRRFFSSRNVMNEETEKGEKSSSEKSKKEKKSSHRTERDKHEQKSSEKSEKDKSHKRDREKDKPERKSSERSEKDKSDKNAKSQLPSKKRDEKKTYESPKYAFFSVESIVTAAGSVGIPCLNEDVAKHLAEDVSYRMREFIFQCSNMMRRYNQKKLTTDIVNSVCKDTNVPEVLGHSAVEPLGFTCLEEEDLFLIDECDIDLEEFAFSHEMYTQPREPSIYCEWIYPETSSSQSEKKDESRPSTSSVNPPSTHKDDSKHSKTSTLNKPVNTPQVPSHLVAYFRQFANVIMGSSKNLLELVLEDLQSNWKIGLVIPFFLNLVSFGLQKIPHTSSTTIRFFRVIDAIIRNKRINPEGSVSVSRLISALLHCAVDVKVPNEDDYEFRWRAASTLSQVLEVWCRSEIKLYRDILHKLGTELLNTASPLRAHYGVLVTLYMLGPIALDQCLWPQLASYLKFVKMKSHPSTTEFLQVNQALLMAAELLYYREWRDGDMWYMTPVIDKLLYEHFGDTLMVAKAYGTPQKPLEENLSLNKDVPVPFAAKKPVTIASQQTVINEDLAYLNWTFLAPLPRNLDTLLKKGTGASSEHSKKYRKPSIPLTVHNAFELPPKKENVSDIILFAFAGSNPVPKESLHRKVLDPYQCQFIKHSPYHKKCCRLRYIGKLPHVFWQSNLQSSVVVTMLLTDRPDRQKKHAVPSEHSNL</sequence>
<organism evidence="8">
    <name type="scientific">Timema monikensis</name>
    <dbReference type="NCBI Taxonomy" id="170555"/>
    <lineage>
        <taxon>Eukaryota</taxon>
        <taxon>Metazoa</taxon>
        <taxon>Ecdysozoa</taxon>
        <taxon>Arthropoda</taxon>
        <taxon>Hexapoda</taxon>
        <taxon>Insecta</taxon>
        <taxon>Pterygota</taxon>
        <taxon>Neoptera</taxon>
        <taxon>Polyneoptera</taxon>
        <taxon>Phasmatodea</taxon>
        <taxon>Timematodea</taxon>
        <taxon>Timematoidea</taxon>
        <taxon>Timematidae</taxon>
        <taxon>Timema</taxon>
    </lineage>
</organism>
<evidence type="ECO:0000256" key="5">
    <source>
        <dbReference type="ARBA" id="ARBA00023242"/>
    </source>
</evidence>
<dbReference type="GO" id="GO:0046982">
    <property type="term" value="F:protein heterodimerization activity"/>
    <property type="evidence" value="ECO:0007669"/>
    <property type="project" value="InterPro"/>
</dbReference>
<dbReference type="EMBL" id="OB792651">
    <property type="protein sequence ID" value="CAD7423197.1"/>
    <property type="molecule type" value="Genomic_DNA"/>
</dbReference>
<name>A0A7R9DXF2_9NEOP</name>
<dbReference type="GO" id="GO:0003713">
    <property type="term" value="F:transcription coactivator activity"/>
    <property type="evidence" value="ECO:0007669"/>
    <property type="project" value="TreeGrafter"/>
</dbReference>
<dbReference type="GO" id="GO:0000124">
    <property type="term" value="C:SAGA complex"/>
    <property type="evidence" value="ECO:0007669"/>
    <property type="project" value="InterPro"/>
</dbReference>
<dbReference type="Gene3D" id="1.10.20.10">
    <property type="entry name" value="Histone, subunit A"/>
    <property type="match status" value="1"/>
</dbReference>
<feature type="region of interest" description="Disordered" evidence="6">
    <location>
        <begin position="450"/>
        <end position="489"/>
    </location>
</feature>
<dbReference type="CDD" id="cd08050">
    <property type="entry name" value="TAF6C"/>
    <property type="match status" value="1"/>
</dbReference>
<dbReference type="GO" id="GO:0005669">
    <property type="term" value="C:transcription factor TFIID complex"/>
    <property type="evidence" value="ECO:0007669"/>
    <property type="project" value="InterPro"/>
</dbReference>
<feature type="domain" description="TATA box binding protein associated factor (TAF) histone-like fold" evidence="7">
    <location>
        <begin position="320"/>
        <end position="384"/>
    </location>
</feature>
<proteinExistence type="inferred from homology"/>
<comment type="similarity">
    <text evidence="2">Belongs to the TAF6 family.</text>
</comment>
<keyword evidence="4" id="KW-0804">Transcription</keyword>
<reference evidence="8" key="1">
    <citation type="submission" date="2020-11" db="EMBL/GenBank/DDBJ databases">
        <authorList>
            <person name="Tran Van P."/>
        </authorList>
    </citation>
    <scope>NUCLEOTIDE SEQUENCE</scope>
</reference>
<dbReference type="Pfam" id="PF07571">
    <property type="entry name" value="TAF6_C"/>
    <property type="match status" value="1"/>
</dbReference>
<dbReference type="InterPro" id="IPR058570">
    <property type="entry name" value="HROB_OB"/>
</dbReference>
<dbReference type="InterPro" id="IPR037796">
    <property type="entry name" value="TAF6"/>
</dbReference>
<dbReference type="Pfam" id="PF15072">
    <property type="entry name" value="HROB"/>
    <property type="match status" value="1"/>
</dbReference>
<dbReference type="GO" id="GO:0051123">
    <property type="term" value="P:RNA polymerase II preinitiation complex assembly"/>
    <property type="evidence" value="ECO:0007669"/>
    <property type="project" value="TreeGrafter"/>
</dbReference>
<evidence type="ECO:0000259" key="7">
    <source>
        <dbReference type="SMART" id="SM00803"/>
    </source>
</evidence>
<gene>
    <name evidence="8" type="ORF">TMSB3V08_LOCUS189</name>
</gene>
<evidence type="ECO:0000256" key="3">
    <source>
        <dbReference type="ARBA" id="ARBA00023015"/>
    </source>
</evidence>
<evidence type="ECO:0000313" key="8">
    <source>
        <dbReference type="EMBL" id="CAD7423197.1"/>
    </source>
</evidence>
<feature type="compositionally biased region" description="Basic and acidic residues" evidence="6">
    <location>
        <begin position="252"/>
        <end position="299"/>
    </location>
</feature>
<dbReference type="Pfam" id="PF02969">
    <property type="entry name" value="TAF"/>
    <property type="match status" value="1"/>
</dbReference>
<evidence type="ECO:0000256" key="1">
    <source>
        <dbReference type="ARBA" id="ARBA00004123"/>
    </source>
</evidence>
<feature type="region of interest" description="Disordered" evidence="6">
    <location>
        <begin position="171"/>
        <end position="190"/>
    </location>
</feature>
<feature type="compositionally biased region" description="Polar residues" evidence="6">
    <location>
        <begin position="460"/>
        <end position="469"/>
    </location>
</feature>
<evidence type="ECO:0000256" key="2">
    <source>
        <dbReference type="ARBA" id="ARBA00007688"/>
    </source>
</evidence>
<evidence type="ECO:0000256" key="6">
    <source>
        <dbReference type="SAM" id="MobiDB-lite"/>
    </source>
</evidence>
<dbReference type="PANTHER" id="PTHR10221">
    <property type="entry name" value="TRANSCRIPTION INITIATION FACTOR TFIID SUBUNIT 6"/>
    <property type="match status" value="1"/>
</dbReference>
<comment type="subcellular location">
    <subcellularLocation>
        <location evidence="1">Nucleus</location>
    </subcellularLocation>
</comment>
<dbReference type="InterPro" id="IPR004823">
    <property type="entry name" value="TAF_TATA-bd_Histone-like_dom"/>
</dbReference>
<evidence type="ECO:0000256" key="4">
    <source>
        <dbReference type="ARBA" id="ARBA00023163"/>
    </source>
</evidence>
<feature type="region of interest" description="Disordered" evidence="6">
    <location>
        <begin position="227"/>
        <end position="311"/>
    </location>
</feature>
<dbReference type="CDD" id="cd22932">
    <property type="entry name" value="HFD_TAF6L"/>
    <property type="match status" value="1"/>
</dbReference>
<dbReference type="PANTHER" id="PTHR10221:SF22">
    <property type="entry name" value="TAF6-LIKE RNA POLYMERASE II P300_CBP-ASSOCIATED FACTOR-ASSOCIATED FACTOR 65 KDA SUBUNIT 6L"/>
    <property type="match status" value="1"/>
</dbReference>
<feature type="compositionally biased region" description="Polar residues" evidence="6">
    <location>
        <begin position="480"/>
        <end position="489"/>
    </location>
</feature>
<accession>A0A7R9DXF2</accession>
<dbReference type="SMART" id="SM00803">
    <property type="entry name" value="TAF"/>
    <property type="match status" value="1"/>
</dbReference>
<dbReference type="GO" id="GO:0000725">
    <property type="term" value="P:recombinational repair"/>
    <property type="evidence" value="ECO:0007669"/>
    <property type="project" value="InterPro"/>
</dbReference>
<dbReference type="GO" id="GO:0016251">
    <property type="term" value="F:RNA polymerase II general transcription initiation factor activity"/>
    <property type="evidence" value="ECO:0007669"/>
    <property type="project" value="InterPro"/>
</dbReference>
<dbReference type="GO" id="GO:0046695">
    <property type="term" value="C:SLIK (SAGA-like) complex"/>
    <property type="evidence" value="ECO:0007669"/>
    <property type="project" value="InterPro"/>
</dbReference>
<dbReference type="InterPro" id="IPR011442">
    <property type="entry name" value="TAF6_C"/>
</dbReference>
<dbReference type="InterPro" id="IPR046344">
    <property type="entry name" value="TAF6_C_sf"/>
</dbReference>
<dbReference type="AlphaFoldDB" id="A0A7R9DXF2"/>
<keyword evidence="5" id="KW-0539">Nucleus</keyword>